<dbReference type="Proteomes" id="UP000019246">
    <property type="component" value="Unassembled WGS sequence"/>
</dbReference>
<protein>
    <submittedName>
        <fullName evidence="1">Uncharacterized protein</fullName>
    </submittedName>
</protein>
<dbReference type="EMBL" id="AOCG01000005">
    <property type="protein sequence ID" value="EUJ19990.1"/>
    <property type="molecule type" value="Genomic_DNA"/>
</dbReference>
<dbReference type="PATRIC" id="fig|1265818.5.peg.876"/>
<evidence type="ECO:0000313" key="1">
    <source>
        <dbReference type="EMBL" id="EUJ19990.1"/>
    </source>
</evidence>
<proteinExistence type="predicted"/>
<evidence type="ECO:0000313" key="2">
    <source>
        <dbReference type="Proteomes" id="UP000019246"/>
    </source>
</evidence>
<accession>W7B467</accession>
<organism evidence="1 2">
    <name type="scientific">Listeria aquatica FSL S10-1188</name>
    <dbReference type="NCBI Taxonomy" id="1265818"/>
    <lineage>
        <taxon>Bacteria</taxon>
        <taxon>Bacillati</taxon>
        <taxon>Bacillota</taxon>
        <taxon>Bacilli</taxon>
        <taxon>Bacillales</taxon>
        <taxon>Listeriaceae</taxon>
        <taxon>Listeria</taxon>
    </lineage>
</organism>
<comment type="caution">
    <text evidence="1">The sequence shown here is derived from an EMBL/GenBank/DDBJ whole genome shotgun (WGS) entry which is preliminary data.</text>
</comment>
<dbReference type="STRING" id="1265818.MAQA_04406"/>
<sequence length="56" mass="6824">MKVNFTSEGNLPILGISKMNYSYFDNNIERYLRFFSVEEKEEINKIKKKKRNVYKQ</sequence>
<keyword evidence="2" id="KW-1185">Reference proteome</keyword>
<reference evidence="1 2" key="1">
    <citation type="journal article" date="2014" name="Int. J. Syst. Evol. Microbiol.">
        <title>Listeria floridensis sp. nov., Listeria aquatica sp. nov., Listeria cornellensis sp. nov., Listeria riparia sp. nov. and Listeria grandensis sp. nov., from agricultural and natural environments.</title>
        <authorList>
            <person name="den Bakker H.C."/>
            <person name="Warchocki S."/>
            <person name="Wright E.M."/>
            <person name="Allred A.F."/>
            <person name="Ahlstrom C."/>
            <person name="Manuel C.S."/>
            <person name="Stasiewicz M.J."/>
            <person name="Burrell A."/>
            <person name="Roof S."/>
            <person name="Strawn L."/>
            <person name="Fortes E.D."/>
            <person name="Nightingale K.K."/>
            <person name="Kephart D."/>
            <person name="Wiedmann M."/>
        </authorList>
    </citation>
    <scope>NUCLEOTIDE SEQUENCE [LARGE SCALE GENOMIC DNA]</scope>
    <source>
        <strain evidence="1 2">FSL S10-1188</strain>
    </source>
</reference>
<dbReference type="AlphaFoldDB" id="W7B467"/>
<name>W7B467_9LIST</name>
<gene>
    <name evidence="1" type="ORF">MAQA_04406</name>
</gene>